<dbReference type="KEGG" id="rhg:EXZ61_21150"/>
<keyword evidence="3" id="KW-1185">Reference proteome</keyword>
<dbReference type="EMBL" id="CP036282">
    <property type="protein sequence ID" value="QDL56461.1"/>
    <property type="molecule type" value="Genomic_DNA"/>
</dbReference>
<proteinExistence type="predicted"/>
<evidence type="ECO:0000256" key="1">
    <source>
        <dbReference type="SAM" id="Phobius"/>
    </source>
</evidence>
<evidence type="ECO:0008006" key="4">
    <source>
        <dbReference type="Google" id="ProtNLM"/>
    </source>
</evidence>
<keyword evidence="1" id="KW-0472">Membrane</keyword>
<accession>A0A515EUW2</accession>
<keyword evidence="1" id="KW-0812">Transmembrane</keyword>
<dbReference type="Proteomes" id="UP000317365">
    <property type="component" value="Chromosome"/>
</dbReference>
<name>A0A515EUW2_9BURK</name>
<evidence type="ECO:0000313" key="3">
    <source>
        <dbReference type="Proteomes" id="UP000317365"/>
    </source>
</evidence>
<sequence>MSCCTPATWSSRAQQHGFAAIAAIFLVVVLAAMGAYMVTFSNTQQLTSAQDLQGSRAYWAARAGLEWGIGAVAPQASATATCPSSPQALPATGTFDGGFTVVVTCTMTSFNEASATANVKLFQFTAVASSGGSVGSAGFVERSLSAALEK</sequence>
<keyword evidence="1" id="KW-1133">Transmembrane helix</keyword>
<dbReference type="RefSeq" id="WP_142813896.1">
    <property type="nucleotide sequence ID" value="NZ_CP036282.1"/>
</dbReference>
<evidence type="ECO:0000313" key="2">
    <source>
        <dbReference type="EMBL" id="QDL56461.1"/>
    </source>
</evidence>
<reference evidence="3" key="1">
    <citation type="submission" date="2019-02" db="EMBL/GenBank/DDBJ databases">
        <title>Complete genome sequence of Rhodoferax sp. Gr-4.</title>
        <authorList>
            <person name="Jin L."/>
        </authorList>
    </citation>
    <scope>NUCLEOTIDE SEQUENCE [LARGE SCALE GENOMIC DNA]</scope>
    <source>
        <strain evidence="3">Gr-4</strain>
    </source>
</reference>
<feature type="transmembrane region" description="Helical" evidence="1">
    <location>
        <begin position="18"/>
        <end position="38"/>
    </location>
</feature>
<gene>
    <name evidence="2" type="ORF">EXZ61_21150</name>
</gene>
<dbReference type="AlphaFoldDB" id="A0A515EUW2"/>
<reference evidence="3" key="2">
    <citation type="journal article" date="2020" name="Int. J. Syst. Evol. Microbiol.">
        <title>Genomic insights into a novel species Rhodoferax aquaticus sp. nov., isolated from freshwater.</title>
        <authorList>
            <person name="Li T."/>
            <person name="Zhuo Y."/>
            <person name="Jin C.Z."/>
            <person name="Wu X."/>
            <person name="Ko S.R."/>
            <person name="Jin F.J."/>
            <person name="Ahn C.Y."/>
            <person name="Oh H.M."/>
            <person name="Lee H.G."/>
            <person name="Jin L."/>
        </authorList>
    </citation>
    <scope>NUCLEOTIDE SEQUENCE [LARGE SCALE GENOMIC DNA]</scope>
    <source>
        <strain evidence="3">Gr-4</strain>
    </source>
</reference>
<protein>
    <recommendedName>
        <fullName evidence="4">Agglutinin biogenesis protein MshP</fullName>
    </recommendedName>
</protein>
<organism evidence="2 3">
    <name type="scientific">Rhodoferax aquaticus</name>
    <dbReference type="NCBI Taxonomy" id="2527691"/>
    <lineage>
        <taxon>Bacteria</taxon>
        <taxon>Pseudomonadati</taxon>
        <taxon>Pseudomonadota</taxon>
        <taxon>Betaproteobacteria</taxon>
        <taxon>Burkholderiales</taxon>
        <taxon>Comamonadaceae</taxon>
        <taxon>Rhodoferax</taxon>
    </lineage>
</organism>